<dbReference type="EMBL" id="MUJZ01003427">
    <property type="protein sequence ID" value="OTF83493.1"/>
    <property type="molecule type" value="Genomic_DNA"/>
</dbReference>
<evidence type="ECO:0000256" key="3">
    <source>
        <dbReference type="ARBA" id="ARBA00023015"/>
    </source>
</evidence>
<sequence>MNSNPTTNSGQQPLTVSMEVTDEYMVQEILNDGTEIYKHPLNMSENFAKIIQRIDFDKLSTILSNQGNGQNNGGKKDFEIPEVQVNVSSFINPAQRQPFSQLAPQFESIKSKIMNALTNISVMYDVIKVAKEPDYLVIEPVAKDQSRMTDEKHITVLVSKKKAIAQAAQLISNALDRLQNEANHASRSRIDFHTELRTMRQNWRLRKKGQNIIGDLSYRGAWSNFSQPATFEVIRSENQTAQNPSSLIVNTPKTLEGGNFYVVRTVKGNLQSNTLFEPLKVSHPQLQNQSNESSWQTRLEIAQNMLFNNELFKRLAHESVLLKLPIPTIAAGNQILAPLFPGLQLSINLCHPSPNSSTQYDSASNNTVLEHTLYQLLHEIHYKNMHFPLPRPTSVTLAINSARYVAGPRAYDKKTLAQISQNETILEQVIQQAQHSMLRLRTMCLIDSLAIEIQDPLIIPNWNYLNAPNQTSVRVDLYSYGYEGFSSCRTSVMLHIDTKTVKAIMRDGRVLNLSFESQELRHLLLNLISHHQVVALQSLAKAMGWKLVSLNASVGVGKQEPVCGTASSLVLISPNGERTVSVKSGPHSGIKVKLSSSPQEFLPSNLVSNPQWQQLNGQFKIVNWQRLPGKTFVNKMEYMMACLAIKS</sequence>
<keyword evidence="6" id="KW-0010">Activator</keyword>
<dbReference type="GO" id="GO:0016592">
    <property type="term" value="C:mediator complex"/>
    <property type="evidence" value="ECO:0007669"/>
    <property type="project" value="InterPro"/>
</dbReference>
<dbReference type="AlphaFoldDB" id="A0A1Y3BUN3"/>
<dbReference type="GO" id="GO:0070847">
    <property type="term" value="C:core mediator complex"/>
    <property type="evidence" value="ECO:0007669"/>
    <property type="project" value="TreeGrafter"/>
</dbReference>
<evidence type="ECO:0000256" key="1">
    <source>
        <dbReference type="ARBA" id="ARBA00004123"/>
    </source>
</evidence>
<dbReference type="GO" id="GO:0006357">
    <property type="term" value="P:regulation of transcription by RNA polymerase II"/>
    <property type="evidence" value="ECO:0007669"/>
    <property type="project" value="InterPro"/>
</dbReference>
<evidence type="ECO:0000313" key="8">
    <source>
        <dbReference type="EMBL" id="OTF83493.1"/>
    </source>
</evidence>
<comment type="function">
    <text evidence="6">Component of the Mediator complex, a coactivator involved in the regulated transcription of nearly all RNA polymerase II-dependent genes. Mediator functions as a bridge to convey information from gene-specific regulatory proteins to the basal RNA polymerase II transcription machinery. Mediator is recruited to promoters by direct interactions with regulatory proteins and serves as a scaffold for the assembly of a functional preinitiation complex with RNA polymerase II and the general transcription factors.</text>
</comment>
<evidence type="ECO:0000313" key="9">
    <source>
        <dbReference type="Proteomes" id="UP000194236"/>
    </source>
</evidence>
<keyword evidence="9" id="KW-1185">Reference proteome</keyword>
<comment type="caution">
    <text evidence="8">The sequence shown here is derived from an EMBL/GenBank/DDBJ whole genome shotgun (WGS) entry which is preliminary data.</text>
</comment>
<proteinExistence type="inferred from homology"/>
<organism evidence="8 9">
    <name type="scientific">Euroglyphus maynei</name>
    <name type="common">Mayne's house dust mite</name>
    <dbReference type="NCBI Taxonomy" id="6958"/>
    <lineage>
        <taxon>Eukaryota</taxon>
        <taxon>Metazoa</taxon>
        <taxon>Ecdysozoa</taxon>
        <taxon>Arthropoda</taxon>
        <taxon>Chelicerata</taxon>
        <taxon>Arachnida</taxon>
        <taxon>Acari</taxon>
        <taxon>Acariformes</taxon>
        <taxon>Sarcoptiformes</taxon>
        <taxon>Astigmata</taxon>
        <taxon>Psoroptidia</taxon>
        <taxon>Analgoidea</taxon>
        <taxon>Pyroglyphidae</taxon>
        <taxon>Pyroglyphinae</taxon>
        <taxon>Euroglyphus</taxon>
    </lineage>
</organism>
<comment type="subunit">
    <text evidence="6">Component of the Mediator complex.</text>
</comment>
<protein>
    <recommendedName>
        <fullName evidence="6">Mediator of RNA polymerase II transcription subunit 17</fullName>
    </recommendedName>
    <alternativeName>
        <fullName evidence="6">Mediator complex subunit 17</fullName>
    </alternativeName>
</protein>
<dbReference type="OrthoDB" id="10058398at2759"/>
<dbReference type="PANTHER" id="PTHR13114:SF7">
    <property type="entry name" value="MEDIATOR OF RNA POLYMERASE II TRANSCRIPTION SUBUNIT 17"/>
    <property type="match status" value="1"/>
</dbReference>
<accession>A0A1Y3BUN3</accession>
<keyword evidence="5 6" id="KW-0539">Nucleus</keyword>
<evidence type="ECO:0000256" key="7">
    <source>
        <dbReference type="SAM" id="Coils"/>
    </source>
</evidence>
<feature type="coiled-coil region" evidence="7">
    <location>
        <begin position="161"/>
        <end position="188"/>
    </location>
</feature>
<evidence type="ECO:0000256" key="2">
    <source>
        <dbReference type="ARBA" id="ARBA00005635"/>
    </source>
</evidence>
<evidence type="ECO:0000256" key="6">
    <source>
        <dbReference type="RuleBase" id="RU364140"/>
    </source>
</evidence>
<gene>
    <name evidence="6" type="primary">MED17</name>
    <name evidence="8" type="ORF">BLA29_000691</name>
</gene>
<keyword evidence="7" id="KW-0175">Coiled coil</keyword>
<dbReference type="Proteomes" id="UP000194236">
    <property type="component" value="Unassembled WGS sequence"/>
</dbReference>
<evidence type="ECO:0000256" key="5">
    <source>
        <dbReference type="ARBA" id="ARBA00023242"/>
    </source>
</evidence>
<dbReference type="GO" id="GO:0003712">
    <property type="term" value="F:transcription coregulator activity"/>
    <property type="evidence" value="ECO:0007669"/>
    <property type="project" value="InterPro"/>
</dbReference>
<comment type="subcellular location">
    <subcellularLocation>
        <location evidence="1 6">Nucleus</location>
    </subcellularLocation>
</comment>
<name>A0A1Y3BUN3_EURMA</name>
<dbReference type="Pfam" id="PF10156">
    <property type="entry name" value="Med17"/>
    <property type="match status" value="1"/>
</dbReference>
<comment type="similarity">
    <text evidence="2 6">Belongs to the Mediator complex subunit 17 family.</text>
</comment>
<reference evidence="8 9" key="1">
    <citation type="submission" date="2017-03" db="EMBL/GenBank/DDBJ databases">
        <title>Genome Survey of Euroglyphus maynei.</title>
        <authorList>
            <person name="Arlian L.G."/>
            <person name="Morgan M.S."/>
            <person name="Rider S.D."/>
        </authorList>
    </citation>
    <scope>NUCLEOTIDE SEQUENCE [LARGE SCALE GENOMIC DNA]</scope>
    <source>
        <strain evidence="8">Arlian Lab</strain>
        <tissue evidence="8">Whole body</tissue>
    </source>
</reference>
<dbReference type="PANTHER" id="PTHR13114">
    <property type="entry name" value="MEDIATOR OF RNA POLYMERASE II TRANSCRIPTION SUBUNIT 17"/>
    <property type="match status" value="1"/>
</dbReference>
<evidence type="ECO:0000256" key="4">
    <source>
        <dbReference type="ARBA" id="ARBA00023163"/>
    </source>
</evidence>
<keyword evidence="3 6" id="KW-0805">Transcription regulation</keyword>
<dbReference type="InterPro" id="IPR019313">
    <property type="entry name" value="Mediator_Med17"/>
</dbReference>
<keyword evidence="4 6" id="KW-0804">Transcription</keyword>